<accession>Q97C61</accession>
<proteinExistence type="predicted"/>
<evidence type="ECO:0000313" key="1">
    <source>
        <dbReference type="EMBL" id="BAB59386.1"/>
    </source>
</evidence>
<dbReference type="STRING" id="273116.gene:9381015"/>
<dbReference type="AlphaFoldDB" id="Q97C61"/>
<dbReference type="Pfam" id="PF07849">
    <property type="entry name" value="DUF1641"/>
    <property type="match status" value="1"/>
</dbReference>
<gene>
    <name evidence="1" type="ORF">TVG0257960</name>
</gene>
<dbReference type="Proteomes" id="UP000001017">
    <property type="component" value="Chromosome"/>
</dbReference>
<dbReference type="RefSeq" id="WP_083755821.1">
    <property type="nucleotide sequence ID" value="NC_002689.2"/>
</dbReference>
<keyword evidence="2" id="KW-1185">Reference proteome</keyword>
<dbReference type="eggNOG" id="arCOG07741">
    <property type="taxonomic scope" value="Archaea"/>
</dbReference>
<dbReference type="KEGG" id="tvo:TVG0257960"/>
<dbReference type="GeneID" id="1440760"/>
<protein>
    <submittedName>
        <fullName evidence="1">TVG0257960 protein</fullName>
    </submittedName>
</protein>
<dbReference type="InterPro" id="IPR012440">
    <property type="entry name" value="DUF1641"/>
</dbReference>
<organism evidence="1 2">
    <name type="scientific">Thermoplasma volcanium (strain ATCC 51530 / DSM 4299 / JCM 9571 / NBRC 15438 / GSS1)</name>
    <dbReference type="NCBI Taxonomy" id="273116"/>
    <lineage>
        <taxon>Archaea</taxon>
        <taxon>Methanobacteriati</taxon>
        <taxon>Thermoplasmatota</taxon>
        <taxon>Thermoplasmata</taxon>
        <taxon>Thermoplasmatales</taxon>
        <taxon>Thermoplasmataceae</taxon>
        <taxon>Thermoplasma</taxon>
    </lineage>
</organism>
<reference evidence="1 2" key="1">
    <citation type="journal article" date="1999" name="Proc. Jpn. Acad.">
        <title>Determination of the complete genomic DNA sequence of Thermoplasma volvanium GSS1.</title>
        <authorList>
            <person name="Kawashima T."/>
            <person name="Yamamoto Y."/>
            <person name="Aramaki H."/>
            <person name="Nunoshiba T."/>
            <person name="Kawamoto T."/>
            <person name="Watanabe K."/>
            <person name="Yamazaki M."/>
            <person name="Kanehori K."/>
            <person name="Amano N."/>
            <person name="Ohya Y."/>
            <person name="Makino K."/>
            <person name="Suzuki M."/>
        </authorList>
    </citation>
    <scope>NUCLEOTIDE SEQUENCE [LARGE SCALE GENOMIC DNA]</scope>
    <source>
        <strain evidence="2">ATCC 51530 / DSM 4299 / JCM 9571 / NBRC 15438 / GSS1</strain>
    </source>
</reference>
<evidence type="ECO:0000313" key="2">
    <source>
        <dbReference type="Proteomes" id="UP000001017"/>
    </source>
</evidence>
<dbReference type="HOGENOM" id="CLU_2243999_0_0_2"/>
<sequence>MIKAIMEHKADVVGVATEEIYKEKNQNFLRNILTIYTLLSSIDSERLRKFMENAAKSIESADKLKAEGSLSLLKIGSQLKDPDVSAGVRVLLSVAKGFTKDEEK</sequence>
<reference evidence="1 2" key="2">
    <citation type="journal article" date="2000" name="Proc. Natl. Acad. Sci. U.S.A.">
        <title>Archaeal adaptation to higher temperatures revealed by genomic sequence of Thermoplasma volcanium.</title>
        <authorList>
            <person name="Kawashima T."/>
            <person name="Amano N."/>
            <person name="Koike H."/>
            <person name="Makino S."/>
            <person name="Higuchi S."/>
            <person name="Kawashima-Ohya Y."/>
            <person name="Watanabe K."/>
            <person name="Yamazaki M."/>
            <person name="Kanehori K."/>
            <person name="Kawamoto T."/>
            <person name="Nunoshiba T."/>
            <person name="Yamamoto Y."/>
            <person name="Aramaki H."/>
            <person name="Makino K."/>
            <person name="Suzuki M."/>
        </authorList>
    </citation>
    <scope>NUCLEOTIDE SEQUENCE [LARGE SCALE GENOMIC DNA]</scope>
    <source>
        <strain evidence="2">ATCC 51530 / DSM 4299 / JCM 9571 / NBRC 15438 / GSS1</strain>
    </source>
</reference>
<name>Q97C61_THEVO</name>
<dbReference type="EMBL" id="BA000011">
    <property type="protein sequence ID" value="BAB59386.1"/>
    <property type="molecule type" value="Genomic_DNA"/>
</dbReference>
<dbReference type="PaxDb" id="273116-14324458"/>